<evidence type="ECO:0000313" key="3">
    <source>
        <dbReference type="EMBL" id="RDW63721.1"/>
    </source>
</evidence>
<dbReference type="InterPro" id="IPR022313">
    <property type="entry name" value="Phe/His_NH3-lyase_AS"/>
</dbReference>
<gene>
    <name evidence="3" type="ORF">BP6252_11266</name>
</gene>
<dbReference type="PANTHER" id="PTHR10362">
    <property type="entry name" value="HISTIDINE AMMONIA-LYASE"/>
    <property type="match status" value="1"/>
</dbReference>
<dbReference type="Pfam" id="PF00221">
    <property type="entry name" value="Lyase_aromatic"/>
    <property type="match status" value="1"/>
</dbReference>
<dbReference type="InterPro" id="IPR023144">
    <property type="entry name" value="Phe_NH3-lyase_shielding_dom_sf"/>
</dbReference>
<sequence>MTPIPTYQSMTDATADLCEVNMDASGPSSRSHRRLVIDEWQTLVRTITERSPLFIDGNSVSVPGTVAVARYGITARLSNDHHIRHRLQESVLFVAQRVSKGHSFYGVTTGFGGSANTRTRETEDLQSALLQMQHSGVLPLDHKDKVPESIFDSHLSNGDAYATLTIPDAWVRGTMLIRANSLARAHSAVQINTIEALFQLLNQDLIPVVPLRGSISASGDLCPLSYIAGVLEGNPDIKVWSGPRTAPRTVASRTIISAPTALDIAGIDPIVLGPKEGLALLNGTSLSASVAAMAIFEANNLTLLSQILTAMGVEALSGTSESFEDFISDSRPHRGQKESAQNIKNFLTGSKLCRTSVNDSQLSGVQRGLFQDRYPLRTSPQWIGPQLEDLLLAHEQILVELNSTTDNPIVDTVGERVYHGGNFQAMSVTSAMEKVRQTLQHIGKMLFAQCTELMQPSLSNGLPPNLAADDPSLSYSMKGVDINMASYVSELGFLANPVSNHVQCAEMSNQAINSLAFIAARYTHTAIDLLSLISSAYLYCLCQALDLRVRQIQFLSKLSSLLRAISFELFPLFSQSGIDKLHESIWILVVTSLDTAAIMDSSERFQHVMEHAQPAIIRTAIEEEVEVSIGALSKWVKLATARSLSLYRVTCDDYSKSPDATPFLGKASKKLYEFVRRDLGVPFHRGLSDHPTHRTPPELNNKHVEMKRTTGNRISVIYEALRSGRLYEVVIDCASGF</sequence>
<organism evidence="3 4">
    <name type="scientific">Coleophoma cylindrospora</name>
    <dbReference type="NCBI Taxonomy" id="1849047"/>
    <lineage>
        <taxon>Eukaryota</taxon>
        <taxon>Fungi</taxon>
        <taxon>Dikarya</taxon>
        <taxon>Ascomycota</taxon>
        <taxon>Pezizomycotina</taxon>
        <taxon>Leotiomycetes</taxon>
        <taxon>Helotiales</taxon>
        <taxon>Dermateaceae</taxon>
        <taxon>Coleophoma</taxon>
    </lineage>
</organism>
<protein>
    <recommendedName>
        <fullName evidence="5">Phenylalanine ammonia-lyase</fullName>
    </recommendedName>
</protein>
<reference evidence="3 4" key="1">
    <citation type="journal article" date="2018" name="IMA Fungus">
        <title>IMA Genome-F 9: Draft genome sequence of Annulohypoxylon stygium, Aspergillus mulundensis, Berkeleyomyces basicola (syn. Thielaviopsis basicola), Ceratocystis smalleyi, two Cercospora beticola strains, Coleophoma cylindrospora, Fusarium fracticaudum, Phialophora cf. hyalina, and Morchella septimelata.</title>
        <authorList>
            <person name="Wingfield B.D."/>
            <person name="Bills G.F."/>
            <person name="Dong Y."/>
            <person name="Huang W."/>
            <person name="Nel W.J."/>
            <person name="Swalarsk-Parry B.S."/>
            <person name="Vaghefi N."/>
            <person name="Wilken P.M."/>
            <person name="An Z."/>
            <person name="de Beer Z.W."/>
            <person name="De Vos L."/>
            <person name="Chen L."/>
            <person name="Duong T.A."/>
            <person name="Gao Y."/>
            <person name="Hammerbacher A."/>
            <person name="Kikkert J.R."/>
            <person name="Li Y."/>
            <person name="Li H."/>
            <person name="Li K."/>
            <person name="Li Q."/>
            <person name="Liu X."/>
            <person name="Ma X."/>
            <person name="Naidoo K."/>
            <person name="Pethybridge S.J."/>
            <person name="Sun J."/>
            <person name="Steenkamp E.T."/>
            <person name="van der Nest M.A."/>
            <person name="van Wyk S."/>
            <person name="Wingfield M.J."/>
            <person name="Xiong C."/>
            <person name="Yue Q."/>
            <person name="Zhang X."/>
        </authorList>
    </citation>
    <scope>NUCLEOTIDE SEQUENCE [LARGE SCALE GENOMIC DNA]</scope>
    <source>
        <strain evidence="3 4">BP6252</strain>
    </source>
</reference>
<dbReference type="PROSITE" id="PS00488">
    <property type="entry name" value="PAL_HISTIDASE"/>
    <property type="match status" value="1"/>
</dbReference>
<dbReference type="SUPFAM" id="SSF48557">
    <property type="entry name" value="L-aspartase-like"/>
    <property type="match status" value="1"/>
</dbReference>
<evidence type="ECO:0000256" key="2">
    <source>
        <dbReference type="RuleBase" id="RU003954"/>
    </source>
</evidence>
<comment type="similarity">
    <text evidence="1 2">Belongs to the PAL/histidase family.</text>
</comment>
<dbReference type="InterPro" id="IPR001106">
    <property type="entry name" value="Aromatic_Lyase"/>
</dbReference>
<dbReference type="EMBL" id="PDLM01000013">
    <property type="protein sequence ID" value="RDW63721.1"/>
    <property type="molecule type" value="Genomic_DNA"/>
</dbReference>
<dbReference type="Gene3D" id="1.20.200.10">
    <property type="entry name" value="Fumarase/aspartase (Central domain)"/>
    <property type="match status" value="1"/>
</dbReference>
<dbReference type="InterPro" id="IPR005922">
    <property type="entry name" value="Phe_NH3-lyase"/>
</dbReference>
<dbReference type="NCBIfam" id="TIGR01226">
    <property type="entry name" value="phe_am_lyase"/>
    <property type="match status" value="1"/>
</dbReference>
<dbReference type="Gene3D" id="1.10.275.10">
    <property type="entry name" value="Fumarase/aspartase (N-terminal domain)"/>
    <property type="match status" value="1"/>
</dbReference>
<proteinExistence type="inferred from homology"/>
<evidence type="ECO:0000256" key="1">
    <source>
        <dbReference type="ARBA" id="ARBA00007238"/>
    </source>
</evidence>
<dbReference type="Proteomes" id="UP000256645">
    <property type="component" value="Unassembled WGS sequence"/>
</dbReference>
<evidence type="ECO:0000313" key="4">
    <source>
        <dbReference type="Proteomes" id="UP000256645"/>
    </source>
</evidence>
<dbReference type="CDD" id="cd00332">
    <property type="entry name" value="PAL-HAL"/>
    <property type="match status" value="1"/>
</dbReference>
<keyword evidence="4" id="KW-1185">Reference proteome</keyword>
<keyword evidence="2" id="KW-0456">Lyase</keyword>
<evidence type="ECO:0008006" key="5">
    <source>
        <dbReference type="Google" id="ProtNLM"/>
    </source>
</evidence>
<dbReference type="STRING" id="1849047.A0A3D8QPS2"/>
<dbReference type="GO" id="GO:0006559">
    <property type="term" value="P:L-phenylalanine catabolic process"/>
    <property type="evidence" value="ECO:0007669"/>
    <property type="project" value="InterPro"/>
</dbReference>
<dbReference type="GO" id="GO:0016841">
    <property type="term" value="F:ammonia-lyase activity"/>
    <property type="evidence" value="ECO:0007669"/>
    <property type="project" value="InterPro"/>
</dbReference>
<dbReference type="GO" id="GO:0005737">
    <property type="term" value="C:cytoplasm"/>
    <property type="evidence" value="ECO:0007669"/>
    <property type="project" value="InterPro"/>
</dbReference>
<dbReference type="AlphaFoldDB" id="A0A3D8QPS2"/>
<accession>A0A3D8QPS2</accession>
<dbReference type="Gene3D" id="1.10.274.20">
    <property type="entry name" value="Phenylalanine ammonia-lyase 1, domain 3"/>
    <property type="match status" value="1"/>
</dbReference>
<comment type="caution">
    <text evidence="3">The sequence shown here is derived from an EMBL/GenBank/DDBJ whole genome shotgun (WGS) entry which is preliminary data.</text>
</comment>
<name>A0A3D8QPS2_9HELO</name>
<dbReference type="InterPro" id="IPR008948">
    <property type="entry name" value="L-Aspartase-like"/>
</dbReference>
<dbReference type="InterPro" id="IPR024083">
    <property type="entry name" value="Fumarase/histidase_N"/>
</dbReference>
<dbReference type="OrthoDB" id="10051290at2759"/>